<name>A0A813MUF0_ADIRI</name>
<evidence type="ECO:0000256" key="4">
    <source>
        <dbReference type="ARBA" id="ARBA00023136"/>
    </source>
</evidence>
<sequence>MSRIYKFGKNLNVFRNNDQMTTTPIIKVVDLYRHELLNDSFGVEWMDDNDENNPTNAKYSIISIRSVFNNHNVHLPTHIWRSLSKVVPGDIVVELNGVSTAGQTVVELEKNLKLSGNRIRIRLKSDCGLAYTSSSLTDSSSTQVLDEDNLSDTEYCRREKKISLPQLNGHSHYSMLNGYNQYVQSERSRSCENSLDSCGQKCTDELAISSSSLVDLPLPLASHADYDNLASVNGTNHVNEQSSLTKPVPQSTSPISCELDQKTKDAIDARLKDIDDEFDFNLPVTWETVNKSVDLPSARRLAKRLYALDGFKSTDVVRHLCKRNDFNQLVAEEYVKLFDFQGDTLDRALRKFVKQFTIIGETQDRERVLHFFAARYLDCNPTTFTSVDACHMLTCAIMLLNTDLHDSKISTKMTFQQFSDNLQELNDGADFSKDLLKSLYNAIKNEQLMDETALGSDDYNDVRLGGHGTLHGYSNCVNPFLEIPDTSKSVEYMQGYVMRKCCVESDGKRTPFMRRSWKAHFASLRDMVLYLQKNDQHPATILVGDTNAIRLHHALAYEATDYRKRQHVFRLKTADWAEYLFQTSDHELMRKWIDAINLIAASFSSPPLPAAIDSSSIHFQRPLLPSVQTRYSVFEQYEYILKQINEISRQLNDLKTQTCTSINNENIININGDIKQQQPVTMKARDMIENKARMDYYHYELKRYEAYADRLRRHFQQLQLDPSCMKPPSPNHALDSSNYSGPIEAFSGVHNIHQQTFSSHQLIPTRTSSSVAYKKNGQSANLTITNPNRYSYMMAVNTHPVTMSEHQL</sequence>
<dbReference type="Proteomes" id="UP000663852">
    <property type="component" value="Unassembled WGS sequence"/>
</dbReference>
<evidence type="ECO:0000259" key="5">
    <source>
        <dbReference type="PROSITE" id="PS50003"/>
    </source>
</evidence>
<dbReference type="InterPro" id="IPR023394">
    <property type="entry name" value="Sec7_C_sf"/>
</dbReference>
<keyword evidence="2" id="KW-1003">Cell membrane</keyword>
<dbReference type="PROSITE" id="PS50003">
    <property type="entry name" value="PH_DOMAIN"/>
    <property type="match status" value="1"/>
</dbReference>
<dbReference type="SMART" id="SM00222">
    <property type="entry name" value="Sec7"/>
    <property type="match status" value="1"/>
</dbReference>
<evidence type="ECO:0000256" key="2">
    <source>
        <dbReference type="ARBA" id="ARBA00022475"/>
    </source>
</evidence>
<dbReference type="CDD" id="cd00171">
    <property type="entry name" value="Sec7"/>
    <property type="match status" value="1"/>
</dbReference>
<dbReference type="Gene3D" id="1.10.1000.11">
    <property type="entry name" value="Arf Nucleotide-binding Site Opener,domain 2"/>
    <property type="match status" value="1"/>
</dbReference>
<dbReference type="PANTHER" id="PTHR10663">
    <property type="entry name" value="GUANYL-NUCLEOTIDE EXCHANGE FACTOR"/>
    <property type="match status" value="1"/>
</dbReference>
<dbReference type="PROSITE" id="PS50190">
    <property type="entry name" value="SEC7"/>
    <property type="match status" value="1"/>
</dbReference>
<dbReference type="GO" id="GO:0005085">
    <property type="term" value="F:guanyl-nucleotide exchange factor activity"/>
    <property type="evidence" value="ECO:0007669"/>
    <property type="project" value="UniProtKB-KW"/>
</dbReference>
<dbReference type="InterPro" id="IPR000904">
    <property type="entry name" value="Sec7_dom"/>
</dbReference>
<dbReference type="GO" id="GO:0005543">
    <property type="term" value="F:phospholipid binding"/>
    <property type="evidence" value="ECO:0007669"/>
    <property type="project" value="InterPro"/>
</dbReference>
<dbReference type="InterPro" id="IPR041681">
    <property type="entry name" value="PH_9"/>
</dbReference>
<dbReference type="PRINTS" id="PR00683">
    <property type="entry name" value="SPECTRINPH"/>
</dbReference>
<dbReference type="EMBL" id="CAJNOJ010000002">
    <property type="protein sequence ID" value="CAF0727020.1"/>
    <property type="molecule type" value="Genomic_DNA"/>
</dbReference>
<comment type="subcellular location">
    <subcellularLocation>
        <location evidence="1">Cell membrane</location>
    </subcellularLocation>
</comment>
<dbReference type="FunFam" id="1.10.1000.11:FF:000002">
    <property type="entry name" value="Cytohesin 1"/>
    <property type="match status" value="1"/>
</dbReference>
<dbReference type="SUPFAM" id="SSF50729">
    <property type="entry name" value="PH domain-like"/>
    <property type="match status" value="1"/>
</dbReference>
<protein>
    <submittedName>
        <fullName evidence="7">Uncharacterized protein</fullName>
    </submittedName>
</protein>
<gene>
    <name evidence="7" type="ORF">EDS130_LOCUS788</name>
</gene>
<evidence type="ECO:0000256" key="1">
    <source>
        <dbReference type="ARBA" id="ARBA00004236"/>
    </source>
</evidence>
<dbReference type="SMART" id="SM00233">
    <property type="entry name" value="PH"/>
    <property type="match status" value="1"/>
</dbReference>
<dbReference type="Pfam" id="PF01369">
    <property type="entry name" value="Sec7"/>
    <property type="match status" value="1"/>
</dbReference>
<comment type="caution">
    <text evidence="7">The sequence shown here is derived from an EMBL/GenBank/DDBJ whole genome shotgun (WGS) entry which is preliminary data.</text>
</comment>
<dbReference type="Pfam" id="PF15410">
    <property type="entry name" value="PH_9"/>
    <property type="match status" value="1"/>
</dbReference>
<dbReference type="PANTHER" id="PTHR10663:SF376">
    <property type="entry name" value="PH AND SEC7 DOMAIN-CONTAINING PROTEIN"/>
    <property type="match status" value="1"/>
</dbReference>
<keyword evidence="4" id="KW-0472">Membrane</keyword>
<feature type="domain" description="PH" evidence="5">
    <location>
        <begin position="490"/>
        <end position="601"/>
    </location>
</feature>
<dbReference type="InterPro" id="IPR001605">
    <property type="entry name" value="PH_dom-spectrin-type"/>
</dbReference>
<dbReference type="AlphaFoldDB" id="A0A813MUF0"/>
<dbReference type="OrthoDB" id="2157641at2759"/>
<keyword evidence="3" id="KW-0344">Guanine-nucleotide releasing factor</keyword>
<proteinExistence type="predicted"/>
<dbReference type="InterPro" id="IPR035999">
    <property type="entry name" value="Sec7_dom_sf"/>
</dbReference>
<evidence type="ECO:0000313" key="7">
    <source>
        <dbReference type="EMBL" id="CAF0727020.1"/>
    </source>
</evidence>
<organism evidence="7 8">
    <name type="scientific">Adineta ricciae</name>
    <name type="common">Rotifer</name>
    <dbReference type="NCBI Taxonomy" id="249248"/>
    <lineage>
        <taxon>Eukaryota</taxon>
        <taxon>Metazoa</taxon>
        <taxon>Spiralia</taxon>
        <taxon>Gnathifera</taxon>
        <taxon>Rotifera</taxon>
        <taxon>Eurotatoria</taxon>
        <taxon>Bdelloidea</taxon>
        <taxon>Adinetida</taxon>
        <taxon>Adinetidae</taxon>
        <taxon>Adineta</taxon>
    </lineage>
</organism>
<evidence type="ECO:0000259" key="6">
    <source>
        <dbReference type="PROSITE" id="PS50190"/>
    </source>
</evidence>
<dbReference type="Gene3D" id="2.30.29.30">
    <property type="entry name" value="Pleckstrin-homology domain (PH domain)/Phosphotyrosine-binding domain (PTB)"/>
    <property type="match status" value="1"/>
</dbReference>
<dbReference type="CDD" id="cd13295">
    <property type="entry name" value="PH_EFA6"/>
    <property type="match status" value="1"/>
</dbReference>
<accession>A0A813MUF0</accession>
<dbReference type="GO" id="GO:0032012">
    <property type="term" value="P:regulation of ARF protein signal transduction"/>
    <property type="evidence" value="ECO:0007669"/>
    <property type="project" value="InterPro"/>
</dbReference>
<dbReference type="FunFam" id="2.30.29.30:FF:000267">
    <property type="entry name" value="PH and SEC7 domain-containing protein 4"/>
    <property type="match status" value="1"/>
</dbReference>
<reference evidence="7" key="1">
    <citation type="submission" date="2021-02" db="EMBL/GenBank/DDBJ databases">
        <authorList>
            <person name="Nowell W R."/>
        </authorList>
    </citation>
    <scope>NUCLEOTIDE SEQUENCE</scope>
</reference>
<dbReference type="GO" id="GO:0005886">
    <property type="term" value="C:plasma membrane"/>
    <property type="evidence" value="ECO:0007669"/>
    <property type="project" value="UniProtKB-SubCell"/>
</dbReference>
<evidence type="ECO:0000256" key="3">
    <source>
        <dbReference type="ARBA" id="ARBA00022658"/>
    </source>
</evidence>
<dbReference type="SUPFAM" id="SSF48425">
    <property type="entry name" value="Sec7 domain"/>
    <property type="match status" value="1"/>
</dbReference>
<feature type="domain" description="SEC7" evidence="6">
    <location>
        <begin position="259"/>
        <end position="446"/>
    </location>
</feature>
<dbReference type="InterPro" id="IPR001849">
    <property type="entry name" value="PH_domain"/>
</dbReference>
<evidence type="ECO:0000313" key="8">
    <source>
        <dbReference type="Proteomes" id="UP000663852"/>
    </source>
</evidence>
<dbReference type="InterPro" id="IPR011993">
    <property type="entry name" value="PH-like_dom_sf"/>
</dbReference>